<dbReference type="AlphaFoldDB" id="A0AAW0M9F9"/>
<accession>A0AAW0M9F9</accession>
<sequence length="51" mass="5895">MNDDNSHWYLCVVDFVKRVTYILDSLQSTTSEVIQTKNVKTVVLFLTLSTQ</sequence>
<reference evidence="5" key="3">
    <citation type="submission" date="2023-07" db="EMBL/GenBank/DDBJ databases">
        <title>An improved reference 1 genome and first organelle genomes of Quercus suber.</title>
        <authorList>
            <consortium name="Genosuber Consortium"/>
            <person name="Usie A."/>
            <person name="Serra O."/>
            <person name="Barros P."/>
        </authorList>
    </citation>
    <scope>NUCLEOTIDE SEQUENCE</scope>
    <source>
        <strain evidence="5">HL8</strain>
        <tissue evidence="5">Leaves</tissue>
    </source>
</reference>
<evidence type="ECO:0000313" key="5">
    <source>
        <dbReference type="EMBL" id="KAK7860320.1"/>
    </source>
</evidence>
<reference evidence="5" key="1">
    <citation type="submission" date="2017-12" db="EMBL/GenBank/DDBJ databases">
        <authorList>
            <person name="Barbosa P."/>
            <person name="Usie A."/>
            <person name="Ramos A.M."/>
        </authorList>
    </citation>
    <scope>NUCLEOTIDE SEQUENCE</scope>
    <source>
        <strain evidence="5">HL8</strain>
        <tissue evidence="5">Leaves</tissue>
    </source>
</reference>
<dbReference type="InterPro" id="IPR038765">
    <property type="entry name" value="Papain-like_cys_pep_sf"/>
</dbReference>
<dbReference type="InterPro" id="IPR003653">
    <property type="entry name" value="Peptidase_C48_C"/>
</dbReference>
<reference evidence="5" key="2">
    <citation type="journal article" date="2018" name="Sci. Data">
        <title>The draft genome sequence of cork oak.</title>
        <authorList>
            <person name="Ramos A.M."/>
            <person name="Usie A."/>
            <person name="Barbosa P."/>
            <person name="Barros P.M."/>
            <person name="Capote T."/>
            <person name="Chaves I."/>
            <person name="Simoes F."/>
            <person name="Abreu I."/>
            <person name="Carrasquinho I."/>
            <person name="Faro C."/>
            <person name="Guimaraes J.B."/>
            <person name="Mendonca D."/>
            <person name="Nobrega F."/>
            <person name="Rodrigues L."/>
            <person name="Saibo N.J.M."/>
            <person name="Varela M.C."/>
            <person name="Egas C."/>
            <person name="Matos J."/>
            <person name="Miguel C.M."/>
            <person name="Oliveira M.M."/>
            <person name="Ricardo C.P."/>
            <person name="Goncalves S."/>
        </authorList>
    </citation>
    <scope>NUCLEOTIDE SEQUENCE [LARGE SCALE GENOMIC DNA]</scope>
    <source>
        <strain evidence="5">HL8</strain>
    </source>
</reference>
<organism evidence="5">
    <name type="scientific">Quercus suber</name>
    <name type="common">Cork oak</name>
    <dbReference type="NCBI Taxonomy" id="58331"/>
    <lineage>
        <taxon>Eukaryota</taxon>
        <taxon>Viridiplantae</taxon>
        <taxon>Streptophyta</taxon>
        <taxon>Embryophyta</taxon>
        <taxon>Tracheophyta</taxon>
        <taxon>Spermatophyta</taxon>
        <taxon>Magnoliopsida</taxon>
        <taxon>eudicotyledons</taxon>
        <taxon>Gunneridae</taxon>
        <taxon>Pentapetalae</taxon>
        <taxon>rosids</taxon>
        <taxon>fabids</taxon>
        <taxon>Fagales</taxon>
        <taxon>Fagaceae</taxon>
        <taxon>Quercus</taxon>
    </lineage>
</organism>
<proteinExistence type="inferred from homology"/>
<dbReference type="Gene3D" id="3.40.395.10">
    <property type="entry name" value="Adenoviral Proteinase, Chain A"/>
    <property type="match status" value="1"/>
</dbReference>
<keyword evidence="2" id="KW-0645">Protease</keyword>
<dbReference type="GO" id="GO:0008234">
    <property type="term" value="F:cysteine-type peptidase activity"/>
    <property type="evidence" value="ECO:0007669"/>
    <property type="project" value="InterPro"/>
</dbReference>
<dbReference type="GO" id="GO:0006508">
    <property type="term" value="P:proteolysis"/>
    <property type="evidence" value="ECO:0007669"/>
    <property type="project" value="UniProtKB-KW"/>
</dbReference>
<dbReference type="Pfam" id="PF02902">
    <property type="entry name" value="Peptidase_C48"/>
    <property type="match status" value="1"/>
</dbReference>
<dbReference type="SUPFAM" id="SSF54001">
    <property type="entry name" value="Cysteine proteinases"/>
    <property type="match status" value="1"/>
</dbReference>
<comment type="similarity">
    <text evidence="1">Belongs to the peptidase C48 family.</text>
</comment>
<evidence type="ECO:0000259" key="4">
    <source>
        <dbReference type="Pfam" id="PF02902"/>
    </source>
</evidence>
<evidence type="ECO:0000256" key="2">
    <source>
        <dbReference type="ARBA" id="ARBA00022670"/>
    </source>
</evidence>
<comment type="caution">
    <text evidence="5">The sequence shown here is derived from an EMBL/GenBank/DDBJ whole genome shotgun (WGS) entry which is preliminary data.</text>
</comment>
<dbReference type="EMBL" id="PKMF04000007">
    <property type="protein sequence ID" value="KAK7860320.1"/>
    <property type="molecule type" value="Genomic_DNA"/>
</dbReference>
<protein>
    <recommendedName>
        <fullName evidence="4">Ubiquitin-like protease family profile domain-containing protein</fullName>
    </recommendedName>
</protein>
<gene>
    <name evidence="5" type="ORF">CFP56_039740</name>
</gene>
<evidence type="ECO:0000256" key="3">
    <source>
        <dbReference type="ARBA" id="ARBA00022801"/>
    </source>
</evidence>
<name>A0AAW0M9F9_QUESU</name>
<keyword evidence="3" id="KW-0378">Hydrolase</keyword>
<feature type="domain" description="Ubiquitin-like protease family profile" evidence="4">
    <location>
        <begin position="1"/>
        <end position="39"/>
    </location>
</feature>
<evidence type="ECO:0000256" key="1">
    <source>
        <dbReference type="ARBA" id="ARBA00005234"/>
    </source>
</evidence>